<comment type="caution">
    <text evidence="1">The sequence shown here is derived from an EMBL/GenBank/DDBJ whole genome shotgun (WGS) entry which is preliminary data.</text>
</comment>
<evidence type="ECO:0000313" key="2">
    <source>
        <dbReference type="Proteomes" id="UP001157034"/>
    </source>
</evidence>
<protein>
    <submittedName>
        <fullName evidence="1">Uncharacterized protein</fullName>
    </submittedName>
</protein>
<organism evidence="1 2">
    <name type="scientific">Pseudolysinimonas kribbensis</name>
    <dbReference type="NCBI Taxonomy" id="433641"/>
    <lineage>
        <taxon>Bacteria</taxon>
        <taxon>Bacillati</taxon>
        <taxon>Actinomycetota</taxon>
        <taxon>Actinomycetes</taxon>
        <taxon>Micrococcales</taxon>
        <taxon>Microbacteriaceae</taxon>
        <taxon>Pseudolysinimonas</taxon>
    </lineage>
</organism>
<reference evidence="2" key="1">
    <citation type="journal article" date="2019" name="Int. J. Syst. Evol. Microbiol.">
        <title>The Global Catalogue of Microorganisms (GCM) 10K type strain sequencing project: providing services to taxonomists for standard genome sequencing and annotation.</title>
        <authorList>
            <consortium name="The Broad Institute Genomics Platform"/>
            <consortium name="The Broad Institute Genome Sequencing Center for Infectious Disease"/>
            <person name="Wu L."/>
            <person name="Ma J."/>
        </authorList>
    </citation>
    <scope>NUCLEOTIDE SEQUENCE [LARGE SCALE GENOMIC DNA]</scope>
    <source>
        <strain evidence="2">NBRC 108894</strain>
    </source>
</reference>
<accession>A0ABQ6K791</accession>
<sequence>MALSRKRQKELKRLRRSAEDLWQEQREAIDHASTVLREARRQAGNYAREEVGPRVRSAYDDRIRPAVASARHGISHDMLPAVSGAVGSALAVLEATRDPRVRDVVRKAASVTDRIGKVTPSP</sequence>
<keyword evidence="2" id="KW-1185">Reference proteome</keyword>
<name>A0ABQ6K791_9MICO</name>
<dbReference type="RefSeq" id="WP_284253972.1">
    <property type="nucleotide sequence ID" value="NZ_BSVB01000001.1"/>
</dbReference>
<dbReference type="EMBL" id="BSVB01000001">
    <property type="protein sequence ID" value="GMA95149.1"/>
    <property type="molecule type" value="Genomic_DNA"/>
</dbReference>
<gene>
    <name evidence="1" type="ORF">GCM10025881_19730</name>
</gene>
<dbReference type="Proteomes" id="UP001157034">
    <property type="component" value="Unassembled WGS sequence"/>
</dbReference>
<evidence type="ECO:0000313" key="1">
    <source>
        <dbReference type="EMBL" id="GMA95149.1"/>
    </source>
</evidence>
<proteinExistence type="predicted"/>